<dbReference type="InterPro" id="IPR001537">
    <property type="entry name" value="SpoU_MeTrfase"/>
</dbReference>
<dbReference type="InterPro" id="IPR013123">
    <property type="entry name" value="SpoU_subst-bd"/>
</dbReference>
<evidence type="ECO:0000313" key="5">
    <source>
        <dbReference type="EMBL" id="PZR05331.1"/>
    </source>
</evidence>
<evidence type="ECO:0000256" key="2">
    <source>
        <dbReference type="ARBA" id="ARBA00022603"/>
    </source>
</evidence>
<evidence type="ECO:0000313" key="6">
    <source>
        <dbReference type="Proteomes" id="UP000249432"/>
    </source>
</evidence>
<name>A0A2W5V5L0_9CORY</name>
<dbReference type="InterPro" id="IPR051259">
    <property type="entry name" value="rRNA_Methyltransferase"/>
</dbReference>
<organism evidence="5 6">
    <name type="scientific">Corynebacterium kroppenstedtii</name>
    <dbReference type="NCBI Taxonomy" id="161879"/>
    <lineage>
        <taxon>Bacteria</taxon>
        <taxon>Bacillati</taxon>
        <taxon>Actinomycetota</taxon>
        <taxon>Actinomycetes</taxon>
        <taxon>Mycobacteriales</taxon>
        <taxon>Corynebacteriaceae</taxon>
        <taxon>Corynebacterium</taxon>
    </lineage>
</organism>
<dbReference type="GO" id="GO:0008173">
    <property type="term" value="F:RNA methyltransferase activity"/>
    <property type="evidence" value="ECO:0007669"/>
    <property type="project" value="InterPro"/>
</dbReference>
<keyword evidence="3 5" id="KW-0808">Transferase</keyword>
<dbReference type="CDD" id="cd18095">
    <property type="entry name" value="SpoU-like_rRNA-MTase"/>
    <property type="match status" value="1"/>
</dbReference>
<accession>A0A2W5V5L0</accession>
<dbReference type="EMBL" id="QFRA01000007">
    <property type="protein sequence ID" value="PZR05331.1"/>
    <property type="molecule type" value="Genomic_DNA"/>
</dbReference>
<dbReference type="GO" id="GO:0005737">
    <property type="term" value="C:cytoplasm"/>
    <property type="evidence" value="ECO:0007669"/>
    <property type="project" value="UniProtKB-ARBA"/>
</dbReference>
<dbReference type="AlphaFoldDB" id="A0A2W5V5L0"/>
<dbReference type="SUPFAM" id="SSF75217">
    <property type="entry name" value="alpha/beta knot"/>
    <property type="match status" value="1"/>
</dbReference>
<dbReference type="GO" id="GO:0032259">
    <property type="term" value="P:methylation"/>
    <property type="evidence" value="ECO:0007669"/>
    <property type="project" value="UniProtKB-KW"/>
</dbReference>
<dbReference type="SUPFAM" id="SSF55315">
    <property type="entry name" value="L30e-like"/>
    <property type="match status" value="1"/>
</dbReference>
<dbReference type="PANTHER" id="PTHR43191:SF2">
    <property type="entry name" value="RRNA METHYLTRANSFERASE 3, MITOCHONDRIAL"/>
    <property type="match status" value="1"/>
</dbReference>
<sequence length="328" mass="35216">MCDHVDNIFQTSTDYPHHRLTNDRPDQVFTVRTPRIIAARKLLKSAGRRKEKKFLVEGFNGVEGALSAGVAKEVFVAYSAWDKFSTLRELAREKRIPVSVIDDKAASALSETVSHSGVFATCQLLSTSVESCINRVRRGRGLVAVGIDMSDPGNAGTFIRTADAVGADCVVFLGNSVDIHNGKTVRSAAGSVFRIPIGRERDIQNSLADLLSGGFQIVATTIDGETSLDDAVDDAAQWRIRRAQMTKDAGGTDDTGASSNPPMMTRPSAWLFGNEAHGLSKDVADFADVRVRIPIRGSAESFNVAGAAAITLYEASRALSSSQGIDRL</sequence>
<dbReference type="GO" id="GO:0006396">
    <property type="term" value="P:RNA processing"/>
    <property type="evidence" value="ECO:0007669"/>
    <property type="project" value="InterPro"/>
</dbReference>
<reference evidence="5 6" key="1">
    <citation type="submission" date="2017-08" db="EMBL/GenBank/DDBJ databases">
        <title>Infants hospitalized years apart are colonized by the same room-sourced microbial strains.</title>
        <authorList>
            <person name="Brooks B."/>
            <person name="Olm M.R."/>
            <person name="Firek B.A."/>
            <person name="Baker R."/>
            <person name="Thomas B.C."/>
            <person name="Morowitz M.J."/>
            <person name="Banfield J.F."/>
        </authorList>
    </citation>
    <scope>NUCLEOTIDE SEQUENCE [LARGE SCALE GENOMIC DNA]</scope>
    <source>
        <strain evidence="5">S2_003_000_R1_3</strain>
    </source>
</reference>
<dbReference type="InterPro" id="IPR029028">
    <property type="entry name" value="Alpha/beta_knot_MTases"/>
</dbReference>
<proteinExistence type="inferred from homology"/>
<evidence type="ECO:0000256" key="1">
    <source>
        <dbReference type="ARBA" id="ARBA00007228"/>
    </source>
</evidence>
<dbReference type="InterPro" id="IPR029064">
    <property type="entry name" value="Ribosomal_eL30-like_sf"/>
</dbReference>
<evidence type="ECO:0000259" key="4">
    <source>
        <dbReference type="SMART" id="SM00967"/>
    </source>
</evidence>
<keyword evidence="2 5" id="KW-0489">Methyltransferase</keyword>
<dbReference type="Pfam" id="PF00588">
    <property type="entry name" value="SpoU_methylase"/>
    <property type="match status" value="1"/>
</dbReference>
<comment type="similarity">
    <text evidence="1">Belongs to the class IV-like SAM-binding methyltransferase superfamily. RNA methyltransferase TrmH family.</text>
</comment>
<dbReference type="SMART" id="SM00967">
    <property type="entry name" value="SpoU_sub_bind"/>
    <property type="match status" value="1"/>
</dbReference>
<dbReference type="Pfam" id="PF08032">
    <property type="entry name" value="SpoU_sub_bind"/>
    <property type="match status" value="1"/>
</dbReference>
<dbReference type="InterPro" id="IPR029026">
    <property type="entry name" value="tRNA_m1G_MTases_N"/>
</dbReference>
<gene>
    <name evidence="5" type="ORF">DI525_04765</name>
</gene>
<dbReference type="Gene3D" id="3.40.1280.10">
    <property type="match status" value="1"/>
</dbReference>
<dbReference type="Gene3D" id="3.30.1330.30">
    <property type="match status" value="1"/>
</dbReference>
<comment type="caution">
    <text evidence="5">The sequence shown here is derived from an EMBL/GenBank/DDBJ whole genome shotgun (WGS) entry which is preliminary data.</text>
</comment>
<feature type="domain" description="RNA 2-O ribose methyltransferase substrate binding" evidence="4">
    <location>
        <begin position="55"/>
        <end position="128"/>
    </location>
</feature>
<evidence type="ECO:0000256" key="3">
    <source>
        <dbReference type="ARBA" id="ARBA00022679"/>
    </source>
</evidence>
<dbReference type="Proteomes" id="UP000249432">
    <property type="component" value="Unassembled WGS sequence"/>
</dbReference>
<dbReference type="GO" id="GO:0003723">
    <property type="term" value="F:RNA binding"/>
    <property type="evidence" value="ECO:0007669"/>
    <property type="project" value="InterPro"/>
</dbReference>
<dbReference type="PANTHER" id="PTHR43191">
    <property type="entry name" value="RRNA METHYLTRANSFERASE 3"/>
    <property type="match status" value="1"/>
</dbReference>
<protein>
    <submittedName>
        <fullName evidence="5">RNA methyltransferase</fullName>
    </submittedName>
</protein>